<organism evidence="1 2">
    <name type="scientific">Actinomadura chibensis</name>
    <dbReference type="NCBI Taxonomy" id="392828"/>
    <lineage>
        <taxon>Bacteria</taxon>
        <taxon>Bacillati</taxon>
        <taxon>Actinomycetota</taxon>
        <taxon>Actinomycetes</taxon>
        <taxon>Streptosporangiales</taxon>
        <taxon>Thermomonosporaceae</taxon>
        <taxon>Actinomadura</taxon>
    </lineage>
</organism>
<name>A0A5D0NY02_9ACTN</name>
<dbReference type="AlphaFoldDB" id="A0A5D0NY02"/>
<dbReference type="RefSeq" id="WP_067897317.1">
    <property type="nucleotide sequence ID" value="NZ_VSFG01000001.1"/>
</dbReference>
<keyword evidence="2" id="KW-1185">Reference proteome</keyword>
<dbReference type="EMBL" id="VSFG01000001">
    <property type="protein sequence ID" value="TYB49009.1"/>
    <property type="molecule type" value="Genomic_DNA"/>
</dbReference>
<dbReference type="STRING" id="1220554.GCA_001552135_05455"/>
<reference evidence="1 2" key="1">
    <citation type="submission" date="2019-08" db="EMBL/GenBank/DDBJ databases">
        <title>Actinomadura sp. nov. CYP1-5 isolated from mountain soil.</title>
        <authorList>
            <person name="Songsumanus A."/>
            <person name="Kuncharoen N."/>
            <person name="Kudo T."/>
            <person name="Yuki M."/>
            <person name="Igarashi Y."/>
            <person name="Tanasupawat S."/>
        </authorList>
    </citation>
    <scope>NUCLEOTIDE SEQUENCE [LARGE SCALE GENOMIC DNA]</scope>
    <source>
        <strain evidence="1 2">JCM 14158</strain>
    </source>
</reference>
<protein>
    <submittedName>
        <fullName evidence="1">Uncharacterized protein</fullName>
    </submittedName>
</protein>
<accession>A0A5D0NY02</accession>
<gene>
    <name evidence="1" type="ORF">FXF69_07645</name>
</gene>
<dbReference type="Proteomes" id="UP000323380">
    <property type="component" value="Unassembled WGS sequence"/>
</dbReference>
<evidence type="ECO:0000313" key="2">
    <source>
        <dbReference type="Proteomes" id="UP000323380"/>
    </source>
</evidence>
<comment type="caution">
    <text evidence="1">The sequence shown here is derived from an EMBL/GenBank/DDBJ whole genome shotgun (WGS) entry which is preliminary data.</text>
</comment>
<evidence type="ECO:0000313" key="1">
    <source>
        <dbReference type="EMBL" id="TYB49009.1"/>
    </source>
</evidence>
<sequence length="288" mass="33246">MSVQATTILYKGRDQTGETKYGYLAQDDRYGHENGRDLQDTGFYEQIQSVRLFDSSVQDVCQLFFTGDQYDNVYQSWYALKGRGLLNITGNWGPVRSYLLVATSRDGENELRLSYRDLFFQQWISMIDEMKGDSIRRDVDPVLTWEMFPTDPRYRSLDPKLTYLKVHQDLMALVPSPYTDYHVWMEYWIYLYPSGTGVRAHVPQYGWYVDGGALHDNVRDRFVWRVRDGAATLQNKVNEKLAQFDGIAPNGVHDVYYLPGRVLKPPTHTGFTDGNLTTSDITIVATAR</sequence>
<proteinExistence type="predicted"/>